<protein>
    <submittedName>
        <fullName evidence="1">Uncharacterized protein</fullName>
    </submittedName>
</protein>
<accession>A0A7T2W283</accession>
<dbReference type="AlphaFoldDB" id="A0A7T2W283"/>
<dbReference type="RefSeq" id="WP_012203674.1">
    <property type="nucleotide sequence ID" value="NZ_CANENH010000005.1"/>
</dbReference>
<evidence type="ECO:0000313" key="1">
    <source>
        <dbReference type="EMBL" id="QPS11083.1"/>
    </source>
</evidence>
<reference evidence="1 2" key="1">
    <citation type="submission" date="2020-12" db="EMBL/GenBank/DDBJ databases">
        <title>FDA dAtabase for Regulatory Grade micrObial Sequences (FDA-ARGOS): Supporting development and validation of Infectious Disease Dx tests.</title>
        <authorList>
            <person name="Sproer C."/>
            <person name="Gronow S."/>
            <person name="Severitt S."/>
            <person name="Schroder I."/>
            <person name="Tallon L."/>
            <person name="Sadzewicz L."/>
            <person name="Zhao X."/>
            <person name="Boylan J."/>
            <person name="Ott S."/>
            <person name="Bowen H."/>
            <person name="Vavikolanu K."/>
            <person name="Mehta A."/>
            <person name="Aluvathingal J."/>
            <person name="Nadendla S."/>
            <person name="Lowell S."/>
            <person name="Myers T."/>
            <person name="Yan Y."/>
            <person name="Sichtig H."/>
        </authorList>
    </citation>
    <scope>NUCLEOTIDE SEQUENCE [LARGE SCALE GENOMIC DNA]</scope>
    <source>
        <strain evidence="1 2">FDAARGOS_909</strain>
    </source>
</reference>
<dbReference type="Proteomes" id="UP000594778">
    <property type="component" value="Chromosome"/>
</dbReference>
<dbReference type="EMBL" id="CP065668">
    <property type="protein sequence ID" value="QPS11083.1"/>
    <property type="molecule type" value="Genomic_DNA"/>
</dbReference>
<gene>
    <name evidence="1" type="ORF">I6G66_14245</name>
</gene>
<proteinExistence type="predicted"/>
<organism evidence="1 2">
    <name type="scientific">Delftia acidovorans</name>
    <name type="common">Pseudomonas acidovorans</name>
    <name type="synonym">Comamonas acidovorans</name>
    <dbReference type="NCBI Taxonomy" id="80866"/>
    <lineage>
        <taxon>Bacteria</taxon>
        <taxon>Pseudomonadati</taxon>
        <taxon>Pseudomonadota</taxon>
        <taxon>Betaproteobacteria</taxon>
        <taxon>Burkholderiales</taxon>
        <taxon>Comamonadaceae</taxon>
        <taxon>Delftia</taxon>
    </lineage>
</organism>
<name>A0A7T2W283_DELAC</name>
<evidence type="ECO:0000313" key="2">
    <source>
        <dbReference type="Proteomes" id="UP000594778"/>
    </source>
</evidence>
<sequence length="78" mass="8180">MTGLSILFASKDGGSITADDARIIDSALSEVCSSGIPDDQVENVVGYLDTNLLYNSAAMPAHQVAALDALRANLEARR</sequence>
<dbReference type="GeneID" id="43131504"/>